<gene>
    <name evidence="25" type="ORF">B1R32_10990</name>
</gene>
<dbReference type="EMBL" id="NIGF01000009">
    <property type="protein sequence ID" value="PQV63750.1"/>
    <property type="molecule type" value="Genomic_DNA"/>
</dbReference>
<evidence type="ECO:0000256" key="2">
    <source>
        <dbReference type="ARBA" id="ARBA00004651"/>
    </source>
</evidence>
<keyword evidence="15 24" id="KW-0472">Membrane</keyword>
<keyword evidence="9" id="KW-0444">Lipid biosynthesis</keyword>
<evidence type="ECO:0000256" key="7">
    <source>
        <dbReference type="ARBA" id="ARBA00019373"/>
    </source>
</evidence>
<dbReference type="OrthoDB" id="9799199at2"/>
<dbReference type="PANTHER" id="PTHR46382">
    <property type="entry name" value="PHOSPHATIDATE CYTIDYLYLTRANSFERASE"/>
    <property type="match status" value="1"/>
</dbReference>
<evidence type="ECO:0000256" key="10">
    <source>
        <dbReference type="ARBA" id="ARBA00022679"/>
    </source>
</evidence>
<accession>A0A2S8SSH2</accession>
<comment type="similarity">
    <text evidence="5">Belongs to the CDS family.</text>
</comment>
<evidence type="ECO:0000256" key="4">
    <source>
        <dbReference type="ARBA" id="ARBA00005189"/>
    </source>
</evidence>
<evidence type="ECO:0000313" key="26">
    <source>
        <dbReference type="Proteomes" id="UP000237684"/>
    </source>
</evidence>
<evidence type="ECO:0000256" key="14">
    <source>
        <dbReference type="ARBA" id="ARBA00023098"/>
    </source>
</evidence>
<evidence type="ECO:0000256" key="1">
    <source>
        <dbReference type="ARBA" id="ARBA00001698"/>
    </source>
</evidence>
<evidence type="ECO:0000256" key="9">
    <source>
        <dbReference type="ARBA" id="ARBA00022516"/>
    </source>
</evidence>
<dbReference type="InParanoid" id="A0A2S8SSH2"/>
<proteinExistence type="inferred from homology"/>
<dbReference type="RefSeq" id="WP_105483909.1">
    <property type="nucleotide sequence ID" value="NZ_NIGF01000009.1"/>
</dbReference>
<comment type="pathway">
    <text evidence="4">Lipid metabolism.</text>
</comment>
<keyword evidence="8" id="KW-1003">Cell membrane</keyword>
<evidence type="ECO:0000256" key="15">
    <source>
        <dbReference type="ARBA" id="ARBA00023136"/>
    </source>
</evidence>
<feature type="transmembrane region" description="Helical" evidence="24">
    <location>
        <begin position="189"/>
        <end position="208"/>
    </location>
</feature>
<evidence type="ECO:0000256" key="3">
    <source>
        <dbReference type="ARBA" id="ARBA00005119"/>
    </source>
</evidence>
<keyword evidence="26" id="KW-1185">Reference proteome</keyword>
<evidence type="ECO:0000256" key="16">
    <source>
        <dbReference type="ARBA" id="ARBA00023209"/>
    </source>
</evidence>
<comment type="caution">
    <text evidence="25">The sequence shown here is derived from an EMBL/GenBank/DDBJ whole genome shotgun (WGS) entry which is preliminary data.</text>
</comment>
<feature type="transmembrane region" description="Helical" evidence="24">
    <location>
        <begin position="68"/>
        <end position="88"/>
    </location>
</feature>
<evidence type="ECO:0000256" key="11">
    <source>
        <dbReference type="ARBA" id="ARBA00022692"/>
    </source>
</evidence>
<dbReference type="EC" id="2.7.7.41" evidence="6"/>
<evidence type="ECO:0000256" key="18">
    <source>
        <dbReference type="ARBA" id="ARBA00029893"/>
    </source>
</evidence>
<feature type="transmembrane region" description="Helical" evidence="24">
    <location>
        <begin position="119"/>
        <end position="137"/>
    </location>
</feature>
<evidence type="ECO:0000256" key="6">
    <source>
        <dbReference type="ARBA" id="ARBA00012487"/>
    </source>
</evidence>
<dbReference type="Proteomes" id="UP000237684">
    <property type="component" value="Unassembled WGS sequence"/>
</dbReference>
<dbReference type="Pfam" id="PF01148">
    <property type="entry name" value="CTP_transf_1"/>
    <property type="match status" value="1"/>
</dbReference>
<dbReference type="PANTHER" id="PTHR46382:SF1">
    <property type="entry name" value="PHOSPHATIDATE CYTIDYLYLTRANSFERASE"/>
    <property type="match status" value="1"/>
</dbReference>
<keyword evidence="12 25" id="KW-0548">Nucleotidyltransferase</keyword>
<keyword evidence="13 24" id="KW-1133">Transmembrane helix</keyword>
<keyword evidence="17" id="KW-1208">Phospholipid metabolism</keyword>
<dbReference type="GO" id="GO:0005886">
    <property type="term" value="C:plasma membrane"/>
    <property type="evidence" value="ECO:0007669"/>
    <property type="project" value="UniProtKB-SubCell"/>
</dbReference>
<protein>
    <recommendedName>
        <fullName evidence="7">Phosphatidate cytidylyltransferase</fullName>
        <ecNumber evidence="6">2.7.7.41</ecNumber>
    </recommendedName>
    <alternativeName>
        <fullName evidence="20">CDP-DAG synthase</fullName>
    </alternativeName>
    <alternativeName>
        <fullName evidence="22">CDP-DG synthase</fullName>
    </alternativeName>
    <alternativeName>
        <fullName evidence="18">CDP-diacylglycerol synthase</fullName>
    </alternativeName>
    <alternativeName>
        <fullName evidence="21">CDP-diglyceride pyrophosphorylase</fullName>
    </alternativeName>
    <alternativeName>
        <fullName evidence="23">CDP-diglyceride synthase</fullName>
    </alternativeName>
    <alternativeName>
        <fullName evidence="19">CTP:phosphatidate cytidylyltransferase</fullName>
    </alternativeName>
</protein>
<evidence type="ECO:0000256" key="17">
    <source>
        <dbReference type="ARBA" id="ARBA00023264"/>
    </source>
</evidence>
<evidence type="ECO:0000256" key="21">
    <source>
        <dbReference type="ARBA" id="ARBA00032396"/>
    </source>
</evidence>
<keyword evidence="16" id="KW-0594">Phospholipid biosynthesis</keyword>
<evidence type="ECO:0000256" key="23">
    <source>
        <dbReference type="ARBA" id="ARBA00033406"/>
    </source>
</evidence>
<comment type="catalytic activity">
    <reaction evidence="1">
        <text>a 1,2-diacyl-sn-glycero-3-phosphate + CTP + H(+) = a CDP-1,2-diacyl-sn-glycerol + diphosphate</text>
        <dbReference type="Rhea" id="RHEA:16229"/>
        <dbReference type="ChEBI" id="CHEBI:15378"/>
        <dbReference type="ChEBI" id="CHEBI:33019"/>
        <dbReference type="ChEBI" id="CHEBI:37563"/>
        <dbReference type="ChEBI" id="CHEBI:58332"/>
        <dbReference type="ChEBI" id="CHEBI:58608"/>
        <dbReference type="EC" id="2.7.7.41"/>
    </reaction>
</comment>
<evidence type="ECO:0000256" key="22">
    <source>
        <dbReference type="ARBA" id="ARBA00032743"/>
    </source>
</evidence>
<dbReference type="GO" id="GO:0004605">
    <property type="term" value="F:phosphatidate cytidylyltransferase activity"/>
    <property type="evidence" value="ECO:0007669"/>
    <property type="project" value="UniProtKB-EC"/>
</dbReference>
<keyword evidence="10 25" id="KW-0808">Transferase</keyword>
<feature type="transmembrane region" description="Helical" evidence="24">
    <location>
        <begin position="214"/>
        <end position="234"/>
    </location>
</feature>
<organism evidence="25 26">
    <name type="scientific">Abditibacterium utsteinense</name>
    <dbReference type="NCBI Taxonomy" id="1960156"/>
    <lineage>
        <taxon>Bacteria</taxon>
        <taxon>Pseudomonadati</taxon>
        <taxon>Abditibacteriota</taxon>
        <taxon>Abditibacteriia</taxon>
        <taxon>Abditibacteriales</taxon>
        <taxon>Abditibacteriaceae</taxon>
        <taxon>Abditibacterium</taxon>
    </lineage>
</organism>
<name>A0A2S8SSH2_9BACT</name>
<evidence type="ECO:0000256" key="24">
    <source>
        <dbReference type="SAM" id="Phobius"/>
    </source>
</evidence>
<dbReference type="GO" id="GO:0016024">
    <property type="term" value="P:CDP-diacylglycerol biosynthetic process"/>
    <property type="evidence" value="ECO:0007669"/>
    <property type="project" value="TreeGrafter"/>
</dbReference>
<evidence type="ECO:0000313" key="25">
    <source>
        <dbReference type="EMBL" id="PQV63750.1"/>
    </source>
</evidence>
<keyword evidence="11 24" id="KW-0812">Transmembrane</keyword>
<feature type="transmembrane region" description="Helical" evidence="24">
    <location>
        <begin position="149"/>
        <end position="168"/>
    </location>
</feature>
<evidence type="ECO:0000256" key="8">
    <source>
        <dbReference type="ARBA" id="ARBA00022475"/>
    </source>
</evidence>
<dbReference type="AlphaFoldDB" id="A0A2S8SSH2"/>
<reference evidence="25 26" key="1">
    <citation type="journal article" date="2018" name="Syst. Appl. Microbiol.">
        <title>Abditibacterium utsteinense sp. nov., the first cultivated member of candidate phylum FBP, isolated from ice-free Antarctic soil samples.</title>
        <authorList>
            <person name="Tahon G."/>
            <person name="Tytgat B."/>
            <person name="Lebbe L."/>
            <person name="Carlier A."/>
            <person name="Willems A."/>
        </authorList>
    </citation>
    <scope>NUCLEOTIDE SEQUENCE [LARGE SCALE GENOMIC DNA]</scope>
    <source>
        <strain evidence="25 26">LMG 29911</strain>
    </source>
</reference>
<comment type="subcellular location">
    <subcellularLocation>
        <location evidence="2">Cell membrane</location>
        <topology evidence="2">Multi-pass membrane protein</topology>
    </subcellularLocation>
</comment>
<keyword evidence="14" id="KW-0443">Lipid metabolism</keyword>
<evidence type="ECO:0000256" key="20">
    <source>
        <dbReference type="ARBA" id="ARBA00032253"/>
    </source>
</evidence>
<feature type="transmembrane region" description="Helical" evidence="24">
    <location>
        <begin position="94"/>
        <end position="112"/>
    </location>
</feature>
<dbReference type="FunCoup" id="A0A2S8SSH2">
    <property type="interactions" value="403"/>
</dbReference>
<feature type="transmembrane region" description="Helical" evidence="24">
    <location>
        <begin position="23"/>
        <end position="56"/>
    </location>
</feature>
<comment type="pathway">
    <text evidence="3">Phospholipid metabolism; CDP-diacylglycerol biosynthesis; CDP-diacylglycerol from sn-glycerol 3-phosphate: step 3/3.</text>
</comment>
<evidence type="ECO:0000256" key="5">
    <source>
        <dbReference type="ARBA" id="ARBA00010185"/>
    </source>
</evidence>
<evidence type="ECO:0000256" key="13">
    <source>
        <dbReference type="ARBA" id="ARBA00022989"/>
    </source>
</evidence>
<evidence type="ECO:0000256" key="12">
    <source>
        <dbReference type="ARBA" id="ARBA00022695"/>
    </source>
</evidence>
<evidence type="ECO:0000256" key="19">
    <source>
        <dbReference type="ARBA" id="ARBA00031825"/>
    </source>
</evidence>
<sequence>MDSPFASAPQPSPPPKSSHSARLLTALIGIPLVLLVVWLGGAAFRLLCLMLALGALRELQVALGKSERGGGAQLIGIVAYPAVFWAVMRGLSPLFAFAVMGALLTLCVVLSGRASRLNLPSVAVTLLSTLYISLFAFLPVLRAGGRGEIFVLLLFGVWASDTAAYYGGRAFGKTSLSPLSPGKTREGTLCGVFAATFAASLIAGWAHFDISQGLILGLIVAVCAPLGDLVESFWKREMGVKDLGALFPGHGGILDRCDSILFGALGLTLYFAYNAA</sequence>